<feature type="transmembrane region" description="Helical" evidence="7">
    <location>
        <begin position="238"/>
        <end position="262"/>
    </location>
</feature>
<feature type="compositionally biased region" description="Basic and acidic residues" evidence="6">
    <location>
        <begin position="759"/>
        <end position="771"/>
    </location>
</feature>
<feature type="compositionally biased region" description="Basic and acidic residues" evidence="6">
    <location>
        <begin position="695"/>
        <end position="708"/>
    </location>
</feature>
<feature type="transmembrane region" description="Helical" evidence="7">
    <location>
        <begin position="198"/>
        <end position="217"/>
    </location>
</feature>
<dbReference type="PANTHER" id="PTHR30250">
    <property type="entry name" value="PST FAMILY PREDICTED COLANIC ACID TRANSPORTER"/>
    <property type="match status" value="1"/>
</dbReference>
<sequence>MPGGSPLPHTITSTIDLSALQHRLRIEQTEVIARVEDPAPRSHRRRRRAAPADVESTQVVARGSLPGRPRPGVRSDPSDTGAAHEGLADDPATGLIDRRGAGARGAARRRADGSGVVDDRGRRRVDRGRRVDRVDRVDLDDLDDLDELDAVERGPGAGEGGPSTRSKAIWTLADQAISSATNAAISFLIARQVSDVEYGAFGIAYTLFAIVIGLCRGATCMPLSMHYSGATPSSFRTAASATTGSSFVFGIGIGVGFVGVGLAVGGPVGSSLTAMGFVLPGLLLQDAWRYVFFAMGRPFGAFLNDLVWAGVQMLGIWLLVHRGVTESSPLVLAWGASALVAALIGIAQAGFWPSPGATRSWLAENRTDSTYLAAEFVTVQGALQTSMLAIGAVGSLSTIGALQGARTLLGPTTVVGVGVVSFALPEFSKRTSMNVHARERAAYALSGLVLAIGAAWSLIFYFLPERYGQALLGDTWDGTKDILGLSILHYLAAAVPVGPACMVYALGKTKITFRLNAAFAPMLLGFPILGAVLGEARGAVIGFNIAFWAIAPVWFVLLRRLGREHDAEQAALRAARGESGDAVDPARPLTGESGGGGARGRTSRRPRPGEGRDGRAGWSDRGARPPARALAEPVPAGTPRGGADAGLAGGWSPERGRSRSDHRSSGGRRQAASRPPVGGFDEAEMTGGWQLTEGSARRDRSSTKRRDGNSSTKVRKSDVPEELRREPPRPRQVRTDRDRPSPRGKSGDSERGIGSVDDVDGRGLARGGQRDGHRRGTGPRRGRGDT</sequence>
<keyword evidence="5 7" id="KW-0472">Membrane</keyword>
<evidence type="ECO:0000256" key="2">
    <source>
        <dbReference type="ARBA" id="ARBA00022475"/>
    </source>
</evidence>
<evidence type="ECO:0000313" key="8">
    <source>
        <dbReference type="EMBL" id="CAJ64874.1"/>
    </source>
</evidence>
<feature type="transmembrane region" description="Helical" evidence="7">
    <location>
        <begin position="513"/>
        <end position="533"/>
    </location>
</feature>
<dbReference type="InterPro" id="IPR050833">
    <property type="entry name" value="Poly_Biosynth_Transport"/>
</dbReference>
<protein>
    <recommendedName>
        <fullName evidence="10">Membrane protein involved in the export of O-antigen and teichoic acid</fullName>
    </recommendedName>
</protein>
<feature type="region of interest" description="Disordered" evidence="6">
    <location>
        <begin position="34"/>
        <end position="125"/>
    </location>
</feature>
<feature type="compositionally biased region" description="Basic and acidic residues" evidence="6">
    <location>
        <begin position="715"/>
        <end position="751"/>
    </location>
</feature>
<feature type="compositionally biased region" description="Basic and acidic residues" evidence="6">
    <location>
        <begin position="109"/>
        <end position="121"/>
    </location>
</feature>
<dbReference type="STRING" id="326424.FRAAL6251"/>
<gene>
    <name evidence="8" type="ordered locus">FRAAL6251</name>
</gene>
<feature type="compositionally biased region" description="Basic residues" evidence="6">
    <location>
        <begin position="772"/>
        <end position="786"/>
    </location>
</feature>
<comment type="subcellular location">
    <subcellularLocation>
        <location evidence="1">Cell membrane</location>
        <topology evidence="1">Multi-pass membrane protein</topology>
    </subcellularLocation>
</comment>
<keyword evidence="9" id="KW-1185">Reference proteome</keyword>
<keyword evidence="4 7" id="KW-1133">Transmembrane helix</keyword>
<evidence type="ECO:0000256" key="1">
    <source>
        <dbReference type="ARBA" id="ARBA00004651"/>
    </source>
</evidence>
<reference evidence="8 9" key="1">
    <citation type="journal article" date="2007" name="Genome Res.">
        <title>Genome characteristics of facultatively symbiotic Frankia sp. strains reflect host range and host plant biogeography.</title>
        <authorList>
            <person name="Normand P."/>
            <person name="Lapierre P."/>
            <person name="Tisa L.S."/>
            <person name="Gogarten J.P."/>
            <person name="Alloisio N."/>
            <person name="Bagnarol E."/>
            <person name="Bassi C.A."/>
            <person name="Berry A.M."/>
            <person name="Bickhart D.M."/>
            <person name="Choisne N."/>
            <person name="Couloux A."/>
            <person name="Cournoyer B."/>
            <person name="Cruveiller S."/>
            <person name="Daubin V."/>
            <person name="Demange N."/>
            <person name="Francino M.P."/>
            <person name="Goltsman E."/>
            <person name="Huang Y."/>
            <person name="Kopp O.R."/>
            <person name="Labarre L."/>
            <person name="Lapidus A."/>
            <person name="Lavire C."/>
            <person name="Marechal J."/>
            <person name="Martinez M."/>
            <person name="Mastronunzio J.E."/>
            <person name="Mullin B.C."/>
            <person name="Niemann J."/>
            <person name="Pujic P."/>
            <person name="Rawnsley T."/>
            <person name="Rouy Z."/>
            <person name="Schenowitz C."/>
            <person name="Sellstedt A."/>
            <person name="Tavares F."/>
            <person name="Tomkins J.P."/>
            <person name="Vallenet D."/>
            <person name="Valverde C."/>
            <person name="Wall L.G."/>
            <person name="Wang Y."/>
            <person name="Medigue C."/>
            <person name="Benson D.R."/>
        </authorList>
    </citation>
    <scope>NUCLEOTIDE SEQUENCE [LARGE SCALE GENOMIC DNA]</scope>
    <source>
        <strain evidence="9">DSM 45986 / CECT 9034 / ACN14a</strain>
    </source>
</reference>
<feature type="transmembrane region" description="Helical" evidence="7">
    <location>
        <begin position="408"/>
        <end position="428"/>
    </location>
</feature>
<keyword evidence="2" id="KW-1003">Cell membrane</keyword>
<feature type="transmembrane region" description="Helical" evidence="7">
    <location>
        <begin position="268"/>
        <end position="287"/>
    </location>
</feature>
<evidence type="ECO:0000313" key="9">
    <source>
        <dbReference type="Proteomes" id="UP000000657"/>
    </source>
</evidence>
<organism evidence="8 9">
    <name type="scientific">Frankia alni (strain DSM 45986 / CECT 9034 / ACN14a)</name>
    <dbReference type="NCBI Taxonomy" id="326424"/>
    <lineage>
        <taxon>Bacteria</taxon>
        <taxon>Bacillati</taxon>
        <taxon>Actinomycetota</taxon>
        <taxon>Actinomycetes</taxon>
        <taxon>Frankiales</taxon>
        <taxon>Frankiaceae</taxon>
        <taxon>Frankia</taxon>
    </lineage>
</organism>
<evidence type="ECO:0000256" key="5">
    <source>
        <dbReference type="ARBA" id="ARBA00023136"/>
    </source>
</evidence>
<evidence type="ECO:0008006" key="10">
    <source>
        <dbReference type="Google" id="ProtNLM"/>
    </source>
</evidence>
<dbReference type="HOGENOM" id="CLU_018764_0_0_11"/>
<dbReference type="AlphaFoldDB" id="Q0RCF1"/>
<keyword evidence="3 7" id="KW-0812">Transmembrane</keyword>
<dbReference type="GO" id="GO:0005886">
    <property type="term" value="C:plasma membrane"/>
    <property type="evidence" value="ECO:0007669"/>
    <property type="project" value="UniProtKB-SubCell"/>
</dbReference>
<feature type="transmembrane region" description="Helical" evidence="7">
    <location>
        <begin position="332"/>
        <end position="352"/>
    </location>
</feature>
<feature type="transmembrane region" description="Helical" evidence="7">
    <location>
        <begin position="482"/>
        <end position="506"/>
    </location>
</feature>
<feature type="transmembrane region" description="Helical" evidence="7">
    <location>
        <begin position="372"/>
        <end position="396"/>
    </location>
</feature>
<evidence type="ECO:0000256" key="6">
    <source>
        <dbReference type="SAM" id="MobiDB-lite"/>
    </source>
</evidence>
<dbReference type="eggNOG" id="COG2244">
    <property type="taxonomic scope" value="Bacteria"/>
</dbReference>
<evidence type="ECO:0000256" key="7">
    <source>
        <dbReference type="SAM" id="Phobius"/>
    </source>
</evidence>
<feature type="compositionally biased region" description="Gly residues" evidence="6">
    <location>
        <begin position="639"/>
        <end position="649"/>
    </location>
</feature>
<evidence type="ECO:0000256" key="4">
    <source>
        <dbReference type="ARBA" id="ARBA00022989"/>
    </source>
</evidence>
<feature type="transmembrane region" description="Helical" evidence="7">
    <location>
        <begin position="440"/>
        <end position="462"/>
    </location>
</feature>
<dbReference type="EMBL" id="CT573213">
    <property type="protein sequence ID" value="CAJ64874.1"/>
    <property type="molecule type" value="Genomic_DNA"/>
</dbReference>
<accession>Q0RCF1</accession>
<feature type="region of interest" description="Disordered" evidence="6">
    <location>
        <begin position="572"/>
        <end position="786"/>
    </location>
</feature>
<feature type="transmembrane region" description="Helical" evidence="7">
    <location>
        <begin position="539"/>
        <end position="558"/>
    </location>
</feature>
<feature type="compositionally biased region" description="Basic and acidic residues" evidence="6">
    <location>
        <begin position="654"/>
        <end position="664"/>
    </location>
</feature>
<dbReference type="CDD" id="cd13126">
    <property type="entry name" value="MATE_like_11"/>
    <property type="match status" value="1"/>
</dbReference>
<proteinExistence type="predicted"/>
<dbReference type="KEGG" id="fal:FRAAL6251"/>
<evidence type="ECO:0000256" key="3">
    <source>
        <dbReference type="ARBA" id="ARBA00022692"/>
    </source>
</evidence>
<feature type="transmembrane region" description="Helical" evidence="7">
    <location>
        <begin position="299"/>
        <end position="320"/>
    </location>
</feature>
<name>Q0RCF1_FRAAA</name>
<dbReference type="Proteomes" id="UP000000657">
    <property type="component" value="Chromosome"/>
</dbReference>
<dbReference type="PANTHER" id="PTHR30250:SF26">
    <property type="entry name" value="PSMA PROTEIN"/>
    <property type="match status" value="1"/>
</dbReference>